<organism evidence="2 3">
    <name type="scientific">Escherichia coli</name>
    <dbReference type="NCBI Taxonomy" id="562"/>
    <lineage>
        <taxon>Bacteria</taxon>
        <taxon>Pseudomonadati</taxon>
        <taxon>Pseudomonadota</taxon>
        <taxon>Gammaproteobacteria</taxon>
        <taxon>Enterobacterales</taxon>
        <taxon>Enterobacteriaceae</taxon>
        <taxon>Escherichia</taxon>
    </lineage>
</organism>
<protein>
    <submittedName>
        <fullName evidence="2">Bacteriophage protein</fullName>
    </submittedName>
</protein>
<feature type="domain" description="Dit-like phage tail protein N-terminal" evidence="1">
    <location>
        <begin position="5"/>
        <end position="39"/>
    </location>
</feature>
<dbReference type="AlphaFoldDB" id="A0A377AWT9"/>
<dbReference type="Pfam" id="PF21821">
    <property type="entry name" value="Dit_like"/>
    <property type="match status" value="1"/>
</dbReference>
<accession>A0A377AWT9</accession>
<proteinExistence type="predicted"/>
<evidence type="ECO:0000259" key="1">
    <source>
        <dbReference type="Pfam" id="PF21821"/>
    </source>
</evidence>
<dbReference type="EMBL" id="UGCP01000003">
    <property type="protein sequence ID" value="STL39877.1"/>
    <property type="molecule type" value="Genomic_DNA"/>
</dbReference>
<sequence>MIVPSVVISEKHTDMLEITEHPVEVGAAVADHAIKNRQKW</sequence>
<evidence type="ECO:0000313" key="2">
    <source>
        <dbReference type="EMBL" id="STL39877.1"/>
    </source>
</evidence>
<name>A0A377AWT9_ECOLX</name>
<evidence type="ECO:0000313" key="3">
    <source>
        <dbReference type="Proteomes" id="UP000254079"/>
    </source>
</evidence>
<gene>
    <name evidence="2" type="ORF">NCTC8622_07825</name>
</gene>
<reference evidence="2 3" key="1">
    <citation type="submission" date="2018-06" db="EMBL/GenBank/DDBJ databases">
        <authorList>
            <consortium name="Pathogen Informatics"/>
            <person name="Doyle S."/>
        </authorList>
    </citation>
    <scope>NUCLEOTIDE SEQUENCE [LARGE SCALE GENOMIC DNA]</scope>
    <source>
        <strain evidence="2 3">NCTC8622</strain>
    </source>
</reference>
<dbReference type="InterPro" id="IPR048494">
    <property type="entry name" value="Dit-like_N"/>
</dbReference>
<dbReference type="Proteomes" id="UP000254079">
    <property type="component" value="Unassembled WGS sequence"/>
</dbReference>